<proteinExistence type="predicted"/>
<dbReference type="AlphaFoldDB" id="A0A368QYW9"/>
<accession>A0A368QYW9</accession>
<organism evidence="2">
    <name type="scientific">Setaria italica</name>
    <name type="common">Foxtail millet</name>
    <name type="synonym">Panicum italicum</name>
    <dbReference type="NCBI Taxonomy" id="4555"/>
    <lineage>
        <taxon>Eukaryota</taxon>
        <taxon>Viridiplantae</taxon>
        <taxon>Streptophyta</taxon>
        <taxon>Embryophyta</taxon>
        <taxon>Tracheophyta</taxon>
        <taxon>Spermatophyta</taxon>
        <taxon>Magnoliopsida</taxon>
        <taxon>Liliopsida</taxon>
        <taxon>Poales</taxon>
        <taxon>Poaceae</taxon>
        <taxon>PACMAD clade</taxon>
        <taxon>Panicoideae</taxon>
        <taxon>Panicodae</taxon>
        <taxon>Paniceae</taxon>
        <taxon>Cenchrinae</taxon>
        <taxon>Setaria</taxon>
    </lineage>
</organism>
<evidence type="ECO:0000313" key="2">
    <source>
        <dbReference type="EMBL" id="RCV22998.1"/>
    </source>
</evidence>
<name>A0A368QYW9_SETIT</name>
<dbReference type="EMBL" id="CM003531">
    <property type="protein sequence ID" value="RCV22998.1"/>
    <property type="molecule type" value="Genomic_DNA"/>
</dbReference>
<reference evidence="2" key="2">
    <citation type="submission" date="2015-07" db="EMBL/GenBank/DDBJ databases">
        <authorList>
            <person name="Noorani M."/>
        </authorList>
    </citation>
    <scope>NUCLEOTIDE SEQUENCE</scope>
    <source>
        <strain evidence="2">Yugu1</strain>
    </source>
</reference>
<reference evidence="2" key="1">
    <citation type="journal article" date="2012" name="Nat. Biotechnol.">
        <title>Reference genome sequence of the model plant Setaria.</title>
        <authorList>
            <person name="Bennetzen J.L."/>
            <person name="Schmutz J."/>
            <person name="Wang H."/>
            <person name="Percifield R."/>
            <person name="Hawkins J."/>
            <person name="Pontaroli A.C."/>
            <person name="Estep M."/>
            <person name="Feng L."/>
            <person name="Vaughn J.N."/>
            <person name="Grimwood J."/>
            <person name="Jenkins J."/>
            <person name="Barry K."/>
            <person name="Lindquist E."/>
            <person name="Hellsten U."/>
            <person name="Deshpande S."/>
            <person name="Wang X."/>
            <person name="Wu X."/>
            <person name="Mitros T."/>
            <person name="Triplett J."/>
            <person name="Yang X."/>
            <person name="Ye C.Y."/>
            <person name="Mauro-Herrera M."/>
            <person name="Wang L."/>
            <person name="Li P."/>
            <person name="Sharma M."/>
            <person name="Sharma R."/>
            <person name="Ronald P.C."/>
            <person name="Panaud O."/>
            <person name="Kellogg E.A."/>
            <person name="Brutnell T.P."/>
            <person name="Doust A.N."/>
            <person name="Tuskan G.A."/>
            <person name="Rokhsar D."/>
            <person name="Devos K.M."/>
        </authorList>
    </citation>
    <scope>NUCLEOTIDE SEQUENCE [LARGE SCALE GENOMIC DNA]</scope>
    <source>
        <strain evidence="2">Yugu1</strain>
    </source>
</reference>
<evidence type="ECO:0000256" key="1">
    <source>
        <dbReference type="SAM" id="MobiDB-lite"/>
    </source>
</evidence>
<sequence>MRARGEGGRWGWPQRLAESSKHACWWARPGRGAKSRQQARALGEEDGSGHGSLSPSQPSWLLLGSECDSIQPEPLSIHYPCEASTPIACYLQVYKKEEEGTREC</sequence>
<feature type="region of interest" description="Disordered" evidence="1">
    <location>
        <begin position="28"/>
        <end position="57"/>
    </location>
</feature>
<gene>
    <name evidence="2" type="ORF">SETIT_4G264800v2</name>
</gene>
<protein>
    <submittedName>
        <fullName evidence="2">Uncharacterized protein</fullName>
    </submittedName>
</protein>